<keyword evidence="1" id="KW-0862">Zinc</keyword>
<dbReference type="InterPro" id="IPR011042">
    <property type="entry name" value="6-blade_b-propeller_TolB-like"/>
</dbReference>
<feature type="domain" description="B box-type" evidence="3">
    <location>
        <begin position="11"/>
        <end position="52"/>
    </location>
</feature>
<dbReference type="Gene3D" id="4.10.830.40">
    <property type="match status" value="1"/>
</dbReference>
<evidence type="ECO:0000259" key="3">
    <source>
        <dbReference type="PROSITE" id="PS50119"/>
    </source>
</evidence>
<evidence type="ECO:0000313" key="5">
    <source>
        <dbReference type="Proteomes" id="UP000507470"/>
    </source>
</evidence>
<dbReference type="OrthoDB" id="6111738at2759"/>
<evidence type="ECO:0000313" key="4">
    <source>
        <dbReference type="EMBL" id="CAC5391811.1"/>
    </source>
</evidence>
<dbReference type="Proteomes" id="UP000507470">
    <property type="component" value="Unassembled WGS sequence"/>
</dbReference>
<keyword evidence="5" id="KW-1185">Reference proteome</keyword>
<dbReference type="SMART" id="SM00336">
    <property type="entry name" value="BBOX"/>
    <property type="match status" value="2"/>
</dbReference>
<keyword evidence="1" id="KW-0479">Metal-binding</keyword>
<evidence type="ECO:0000256" key="2">
    <source>
        <dbReference type="SAM" id="Coils"/>
    </source>
</evidence>
<feature type="domain" description="B box-type" evidence="3">
    <location>
        <begin position="62"/>
        <end position="103"/>
    </location>
</feature>
<protein>
    <recommendedName>
        <fullName evidence="3">B box-type domain-containing protein</fullName>
    </recommendedName>
</protein>
<keyword evidence="1" id="KW-0863">Zinc-finger</keyword>
<dbReference type="GO" id="GO:0008270">
    <property type="term" value="F:zinc ion binding"/>
    <property type="evidence" value="ECO:0007669"/>
    <property type="project" value="UniProtKB-KW"/>
</dbReference>
<dbReference type="Gene3D" id="2.120.10.30">
    <property type="entry name" value="TolB, C-terminal domain"/>
    <property type="match status" value="1"/>
</dbReference>
<sequence length="535" mass="61116">MSTPVFCDPCCYDNKTVQATKWCVECQEKFCLDCVKVHKATKLSRGHHLISIDNYYNIQNVNVEQTCHQHNKIFDWFCKTHDKALCKACVSSKHKMCLDVVPLEDVAINAKHSTVMQDLEDTIDRSMHNLEAFIRDRHTVYESIQTKRRDIEKIINNTREKAVRYFDELQQRLLQELSSISDECLSESIKDLNNFQNAQKNLIKFKEQTLKKIKSIKLASSHSRSYNIELDFHPIIDNLFKQIDQFGQIKIEKRESGLIFYDAKLGQAQIQRNLIKERRIQDVVLQLNKNIKLQKQDDCIFVYGCIILPSGHLLITNSYYKSNHIQECDAFGQHNRNITASFSSYDIAMCGSDIVAVSCGNDKRIALVKNGCVDKTLELDFKCYGLAFNDGKLYVARGTEGIVVIDLSGKRIGEVKCKRVELRNITTSGRKIYYTSSFKHTVHCCTMDGTEIWKYKDVSIRFPTALSLDNNQNVFVVGCDSNNLVLIQHDGKASKILLNKDDGLSEPNAVYYSTENNSLLVCDKSSGNAALYNVV</sequence>
<accession>A0A6J8C8I1</accession>
<evidence type="ECO:0000256" key="1">
    <source>
        <dbReference type="PROSITE-ProRule" id="PRU00024"/>
    </source>
</evidence>
<dbReference type="SUPFAM" id="SSF101898">
    <property type="entry name" value="NHL repeat"/>
    <property type="match status" value="1"/>
</dbReference>
<dbReference type="InterPro" id="IPR047153">
    <property type="entry name" value="TRIM45/56/19-like"/>
</dbReference>
<proteinExistence type="predicted"/>
<dbReference type="PROSITE" id="PS50119">
    <property type="entry name" value="ZF_BBOX"/>
    <property type="match status" value="2"/>
</dbReference>
<dbReference type="CDD" id="cd19757">
    <property type="entry name" value="Bbox1"/>
    <property type="match status" value="1"/>
</dbReference>
<dbReference type="PANTHER" id="PTHR25462">
    <property type="entry name" value="BONUS, ISOFORM C-RELATED"/>
    <property type="match status" value="1"/>
</dbReference>
<gene>
    <name evidence="4" type="ORF">MCOR_26792</name>
</gene>
<organism evidence="4 5">
    <name type="scientific">Mytilus coruscus</name>
    <name type="common">Sea mussel</name>
    <dbReference type="NCBI Taxonomy" id="42192"/>
    <lineage>
        <taxon>Eukaryota</taxon>
        <taxon>Metazoa</taxon>
        <taxon>Spiralia</taxon>
        <taxon>Lophotrochozoa</taxon>
        <taxon>Mollusca</taxon>
        <taxon>Bivalvia</taxon>
        <taxon>Autobranchia</taxon>
        <taxon>Pteriomorphia</taxon>
        <taxon>Mytilida</taxon>
        <taxon>Mytiloidea</taxon>
        <taxon>Mytilidae</taxon>
        <taxon>Mytilinae</taxon>
        <taxon>Mytilus</taxon>
    </lineage>
</organism>
<dbReference type="PANTHER" id="PTHR25462:SF296">
    <property type="entry name" value="MEIOTIC P26, ISOFORM F"/>
    <property type="match status" value="1"/>
</dbReference>
<dbReference type="AlphaFoldDB" id="A0A6J8C8I1"/>
<dbReference type="Gene3D" id="3.30.160.60">
    <property type="entry name" value="Classic Zinc Finger"/>
    <property type="match status" value="1"/>
</dbReference>
<reference evidence="4 5" key="1">
    <citation type="submission" date="2020-06" db="EMBL/GenBank/DDBJ databases">
        <authorList>
            <person name="Li R."/>
            <person name="Bekaert M."/>
        </authorList>
    </citation>
    <scope>NUCLEOTIDE SEQUENCE [LARGE SCALE GENOMIC DNA]</scope>
    <source>
        <strain evidence="5">wild</strain>
    </source>
</reference>
<keyword evidence="2" id="KW-0175">Coiled coil</keyword>
<dbReference type="SUPFAM" id="SSF57845">
    <property type="entry name" value="B-box zinc-binding domain"/>
    <property type="match status" value="1"/>
</dbReference>
<name>A0A6J8C8I1_MYTCO</name>
<feature type="coiled-coil region" evidence="2">
    <location>
        <begin position="116"/>
        <end position="161"/>
    </location>
</feature>
<dbReference type="InterPro" id="IPR000315">
    <property type="entry name" value="Znf_B-box"/>
</dbReference>
<dbReference type="EMBL" id="CACVKT020004829">
    <property type="protein sequence ID" value="CAC5391811.1"/>
    <property type="molecule type" value="Genomic_DNA"/>
</dbReference>